<protein>
    <submittedName>
        <fullName evidence="2">Uncharacterized protein</fullName>
    </submittedName>
</protein>
<gene>
    <name evidence="2" type="ORF">J40TS1_41400</name>
</gene>
<organism evidence="2 3">
    <name type="scientific">Paenibacillus montaniterrae</name>
    <dbReference type="NCBI Taxonomy" id="429341"/>
    <lineage>
        <taxon>Bacteria</taxon>
        <taxon>Bacillati</taxon>
        <taxon>Bacillota</taxon>
        <taxon>Bacilli</taxon>
        <taxon>Bacillales</taxon>
        <taxon>Paenibacillaceae</taxon>
        <taxon>Paenibacillus</taxon>
    </lineage>
</organism>
<evidence type="ECO:0000313" key="3">
    <source>
        <dbReference type="Proteomes" id="UP000683139"/>
    </source>
</evidence>
<keyword evidence="1" id="KW-1133">Transmembrane helix</keyword>
<accession>A0A919YXB7</accession>
<keyword evidence="1" id="KW-0812">Transmembrane</keyword>
<dbReference type="EMBL" id="BOSE01000009">
    <property type="protein sequence ID" value="GIP18498.1"/>
    <property type="molecule type" value="Genomic_DNA"/>
</dbReference>
<dbReference type="RefSeq" id="WP_213519012.1">
    <property type="nucleotide sequence ID" value="NZ_BOSE01000009.1"/>
</dbReference>
<feature type="transmembrane region" description="Helical" evidence="1">
    <location>
        <begin position="38"/>
        <end position="64"/>
    </location>
</feature>
<keyword evidence="3" id="KW-1185">Reference proteome</keyword>
<keyword evidence="1" id="KW-0472">Membrane</keyword>
<comment type="caution">
    <text evidence="2">The sequence shown here is derived from an EMBL/GenBank/DDBJ whole genome shotgun (WGS) entry which is preliminary data.</text>
</comment>
<evidence type="ECO:0000313" key="2">
    <source>
        <dbReference type="EMBL" id="GIP18498.1"/>
    </source>
</evidence>
<feature type="transmembrane region" description="Helical" evidence="1">
    <location>
        <begin position="97"/>
        <end position="118"/>
    </location>
</feature>
<reference evidence="2" key="1">
    <citation type="submission" date="2021-03" db="EMBL/GenBank/DDBJ databases">
        <title>Antimicrobial resistance genes in bacteria isolated from Japanese honey, and their potential for conferring macrolide and lincosamide resistance in the American foulbrood pathogen Paenibacillus larvae.</title>
        <authorList>
            <person name="Okamoto M."/>
            <person name="Kumagai M."/>
            <person name="Kanamori H."/>
            <person name="Takamatsu D."/>
        </authorList>
    </citation>
    <scope>NUCLEOTIDE SEQUENCE</scope>
    <source>
        <strain evidence="2">J40TS1</strain>
    </source>
</reference>
<name>A0A919YXB7_9BACL</name>
<proteinExistence type="predicted"/>
<dbReference type="AlphaFoldDB" id="A0A919YXB7"/>
<feature type="transmembrane region" description="Helical" evidence="1">
    <location>
        <begin position="7"/>
        <end position="26"/>
    </location>
</feature>
<feature type="transmembrane region" description="Helical" evidence="1">
    <location>
        <begin position="71"/>
        <end position="91"/>
    </location>
</feature>
<dbReference type="Proteomes" id="UP000683139">
    <property type="component" value="Unassembled WGS sequence"/>
</dbReference>
<sequence>MKVVYYSWLAVTGIIAFYVLVAHFPSYVENEHPLFTDLFTAIVYMPCFFILLAAIPSQLAISLIREPKKRVLWSFVFHVVACMLVQFIFSFNVVANLMLIAIGLAASAIYMAVSYLIFSLLKLCYNHKVIL</sequence>
<evidence type="ECO:0000256" key="1">
    <source>
        <dbReference type="SAM" id="Phobius"/>
    </source>
</evidence>